<name>C0D3N6_9FIRM</name>
<protein>
    <submittedName>
        <fullName evidence="1">Uncharacterized protein</fullName>
    </submittedName>
</protein>
<dbReference type="HOGENOM" id="CLU_3249305_0_0_9"/>
<keyword evidence="2" id="KW-1185">Reference proteome</keyword>
<organism evidence="1 2">
    <name type="scientific">[Clostridium] asparagiforme DSM 15981</name>
    <dbReference type="NCBI Taxonomy" id="518636"/>
    <lineage>
        <taxon>Bacteria</taxon>
        <taxon>Bacillati</taxon>
        <taxon>Bacillota</taxon>
        <taxon>Clostridia</taxon>
        <taxon>Lachnospirales</taxon>
        <taxon>Lachnospiraceae</taxon>
        <taxon>Enterocloster</taxon>
    </lineage>
</organism>
<gene>
    <name evidence="1" type="ORF">CLOSTASPAR_03877</name>
</gene>
<evidence type="ECO:0000313" key="1">
    <source>
        <dbReference type="EMBL" id="EEG54065.1"/>
    </source>
</evidence>
<dbReference type="AlphaFoldDB" id="C0D3N6"/>
<proteinExistence type="predicted"/>
<evidence type="ECO:0000313" key="2">
    <source>
        <dbReference type="Proteomes" id="UP000004756"/>
    </source>
</evidence>
<dbReference type="EMBL" id="ACCJ01000310">
    <property type="protein sequence ID" value="EEG54065.1"/>
    <property type="molecule type" value="Genomic_DNA"/>
</dbReference>
<comment type="caution">
    <text evidence="1">The sequence shown here is derived from an EMBL/GenBank/DDBJ whole genome shotgun (WGS) entry which is preliminary data.</text>
</comment>
<reference evidence="1 2" key="1">
    <citation type="submission" date="2009-02" db="EMBL/GenBank/DDBJ databases">
        <title>Draft genome sequence of Clostridium asparagiforme (DSM 15981).</title>
        <authorList>
            <person name="Sudarsanam P."/>
            <person name="Ley R."/>
            <person name="Guruge J."/>
            <person name="Turnbaugh P.J."/>
            <person name="Mahowald M."/>
            <person name="Liep D."/>
            <person name="Gordon J."/>
        </authorList>
    </citation>
    <scope>NUCLEOTIDE SEQUENCE [LARGE SCALE GENOMIC DNA]</scope>
    <source>
        <strain evidence="1 2">DSM 15981</strain>
    </source>
</reference>
<accession>C0D3N6</accession>
<dbReference type="Proteomes" id="UP000004756">
    <property type="component" value="Unassembled WGS sequence"/>
</dbReference>
<sequence>MLVFGPDGACAPAFRRAACQQQSGGISRRVCASGRENAYPFI</sequence>